<keyword evidence="3" id="KW-1185">Reference proteome</keyword>
<feature type="transmembrane region" description="Helical" evidence="1">
    <location>
        <begin position="660"/>
        <end position="680"/>
    </location>
</feature>
<keyword evidence="1" id="KW-0812">Transmembrane</keyword>
<dbReference type="EMBL" id="CP115667">
    <property type="protein sequence ID" value="WBW50461.1"/>
    <property type="molecule type" value="Genomic_DNA"/>
</dbReference>
<proteinExistence type="predicted"/>
<evidence type="ECO:0000313" key="2">
    <source>
        <dbReference type="EMBL" id="WBW50461.1"/>
    </source>
</evidence>
<feature type="transmembrane region" description="Helical" evidence="1">
    <location>
        <begin position="553"/>
        <end position="571"/>
    </location>
</feature>
<name>A0ABY7QVS8_9FIRM</name>
<feature type="transmembrane region" description="Helical" evidence="1">
    <location>
        <begin position="408"/>
        <end position="426"/>
    </location>
</feature>
<reference evidence="2 3" key="1">
    <citation type="submission" date="2023-01" db="EMBL/GenBank/DDBJ databases">
        <authorList>
            <person name="Lee S.H."/>
            <person name="Jung H.S."/>
            <person name="Yun J.U."/>
        </authorList>
    </citation>
    <scope>NUCLEOTIDE SEQUENCE [LARGE SCALE GENOMIC DNA]</scope>
    <source>
        <strain evidence="2 3">CBA3646</strain>
    </source>
</reference>
<dbReference type="Proteomes" id="UP001210339">
    <property type="component" value="Chromosome"/>
</dbReference>
<feature type="transmembrane region" description="Helical" evidence="1">
    <location>
        <begin position="603"/>
        <end position="619"/>
    </location>
</feature>
<dbReference type="RefSeq" id="WP_271191993.1">
    <property type="nucleotide sequence ID" value="NZ_CP115667.1"/>
</dbReference>
<organism evidence="2 3">
    <name type="scientific">Peptoniphilus equinus</name>
    <dbReference type="NCBI Taxonomy" id="3016343"/>
    <lineage>
        <taxon>Bacteria</taxon>
        <taxon>Bacillati</taxon>
        <taxon>Bacillota</taxon>
        <taxon>Tissierellia</taxon>
        <taxon>Tissierellales</taxon>
        <taxon>Peptoniphilaceae</taxon>
        <taxon>Peptoniphilus</taxon>
    </lineage>
</organism>
<protein>
    <submittedName>
        <fullName evidence="2">DUF5693 family protein</fullName>
    </submittedName>
</protein>
<feature type="transmembrane region" description="Helical" evidence="1">
    <location>
        <begin position="626"/>
        <end position="648"/>
    </location>
</feature>
<feature type="transmembrane region" description="Helical" evidence="1">
    <location>
        <begin position="513"/>
        <end position="532"/>
    </location>
</feature>
<keyword evidence="1" id="KW-0472">Membrane</keyword>
<keyword evidence="1" id="KW-1133">Transmembrane helix</keyword>
<dbReference type="Pfam" id="PF18949">
    <property type="entry name" value="DUF5693"/>
    <property type="match status" value="1"/>
</dbReference>
<feature type="transmembrane region" description="Helical" evidence="1">
    <location>
        <begin position="432"/>
        <end position="451"/>
    </location>
</feature>
<feature type="transmembrane region" description="Helical" evidence="1">
    <location>
        <begin position="472"/>
        <end position="493"/>
    </location>
</feature>
<accession>A0ABY7QVS8</accession>
<sequence>MNKSMKTTVLVAFMALGLLCTFYFVLGRYRAEVQYKGYDVVADYNQFLTLAYEDGTDPLDYFKALKEAGVTKIAMVETTIDTMRALPGSDLHTELVGRDLRITGSKAELDFIEEGLQTLKDARTMDRQSQGVLVVEGRPQDVVTHRVGAFDLDQNRVGDFGTRSSVLEYIGLGFDAAQIQAVQDAGLDVVLRPSFYARMQDPVTTMTRFMDAVKTYNPNQSWVIFAGNDFYSNRSGDDAQMIEKTFSDFLADNHMAMGLIEASNQRGHMELRGSAGFMRQDAVRKIRAFTTWDYLQNKFDYGIPMHHNGEELTNVYYRAISERNIAVVFLAPYSKDNTVITNTESYGSVLHTLSDRLGDKGYISGDVVPIGTWSPNGIAKVPVALGVVAAGILLLNLIITLPMVVNGLIALAGIGLTFIFFVLGKMTSLGNLAFNLAAITVYASLAVAFVLKCYRWIKSGDRSLIYIYLRGMLILLGAIAITMIGALSEVAFLSGTDYLMELSEFRGVKLSQILPIGFAAVLYMSYVGFGRTDKKRGLRTGEIQGVLNQDVKFWHAGLAMVMLVMVGILLLRGGNTNTEVPAFELLSRNLMEMYLPVRPRTKAILIGFPAVVAFIYMGYRRRFELFSFPAILAVAIGMADIVNTFSHIRTPVLMSFGRIGVEYVVSAVVSLIVIVILELLRKGYDAYFA</sequence>
<feature type="transmembrane region" description="Helical" evidence="1">
    <location>
        <begin position="381"/>
        <end position="401"/>
    </location>
</feature>
<dbReference type="InterPro" id="IPR043748">
    <property type="entry name" value="DUF5693"/>
</dbReference>
<evidence type="ECO:0000313" key="3">
    <source>
        <dbReference type="Proteomes" id="UP001210339"/>
    </source>
</evidence>
<evidence type="ECO:0000256" key="1">
    <source>
        <dbReference type="SAM" id="Phobius"/>
    </source>
</evidence>
<gene>
    <name evidence="2" type="ORF">O6R05_02650</name>
</gene>